<dbReference type="GO" id="GO:0003908">
    <property type="term" value="F:methylated-DNA-[protein]-cysteine S-methyltransferase activity"/>
    <property type="evidence" value="ECO:0007669"/>
    <property type="project" value="UniProtKB-UniRule"/>
</dbReference>
<dbReference type="Proteomes" id="UP000186513">
    <property type="component" value="Unassembled WGS sequence"/>
</dbReference>
<gene>
    <name evidence="11" type="ORF">SAMN02745887_02900</name>
</gene>
<evidence type="ECO:0000256" key="5">
    <source>
        <dbReference type="ARBA" id="ARBA00022679"/>
    </source>
</evidence>
<dbReference type="Gene3D" id="1.10.10.10">
    <property type="entry name" value="Winged helix-like DNA-binding domain superfamily/Winged helix DNA-binding domain"/>
    <property type="match status" value="1"/>
</dbReference>
<reference evidence="11 12" key="1">
    <citation type="submission" date="2016-11" db="EMBL/GenBank/DDBJ databases">
        <authorList>
            <person name="Jaros S."/>
            <person name="Januszkiewicz K."/>
            <person name="Wedrychowicz H."/>
        </authorList>
    </citation>
    <scope>NUCLEOTIDE SEQUENCE [LARGE SCALE GENOMIC DNA]</scope>
    <source>
        <strain evidence="11 12">DSM 18899</strain>
    </source>
</reference>
<dbReference type="InterPro" id="IPR001497">
    <property type="entry name" value="MethylDNA_cys_MeTrfase_AS"/>
</dbReference>
<proteinExistence type="inferred from homology"/>
<protein>
    <recommendedName>
        <fullName evidence="9">Methylated-DNA--protein-cysteine methyltransferase</fullName>
        <ecNumber evidence="9">2.1.1.63</ecNumber>
    </recommendedName>
    <alternativeName>
        <fullName evidence="9">6-O-methylguanine-DNA methyltransferase</fullName>
        <shortName evidence="9">MGMT</shortName>
    </alternativeName>
    <alternativeName>
        <fullName evidence="9">O-6-methylguanine-DNA-alkyltransferase</fullName>
    </alternativeName>
</protein>
<dbReference type="NCBIfam" id="TIGR00589">
    <property type="entry name" value="ogt"/>
    <property type="match status" value="1"/>
</dbReference>
<keyword evidence="6 9" id="KW-0227">DNA damage</keyword>
<comment type="function">
    <text evidence="9">Involved in the cellular defense against the biological effects of O6-methylguanine (O6-MeG) and O4-methylthymine (O4-MeT) in DNA. Repairs the methylated nucleobase in DNA by stoichiometrically transferring the methyl group to a cysteine residue in the enzyme. This is a suicide reaction: the enzyme is irreversibly inactivated.</text>
</comment>
<dbReference type="InterPro" id="IPR036217">
    <property type="entry name" value="MethylDNA_cys_MeTrfase_DNAb"/>
</dbReference>
<sequence length="169" mass="18188">MTHYYDLIASPFGPMLAVVDAAGALTQLHFNPSPKTYARLGDAQADAKRLAEVRHQLGQFLAGTRTVFELPLAPEGSAFQQQVWQRLLAIPYGETRSYGELARELGDPNLSRAVGRANGSNPIALIVPCHRVIGADGSLTGYAGGLPLKQALLAFEREHRPGPQGLLAF</sequence>
<dbReference type="PROSITE" id="PS00374">
    <property type="entry name" value="MGMT"/>
    <property type="match status" value="1"/>
</dbReference>
<evidence type="ECO:0000256" key="4">
    <source>
        <dbReference type="ARBA" id="ARBA00022603"/>
    </source>
</evidence>
<comment type="catalytic activity">
    <reaction evidence="1 9">
        <text>a 4-O-methyl-thymidine in DNA + L-cysteinyl-[protein] = a thymidine in DNA + S-methyl-L-cysteinyl-[protein]</text>
        <dbReference type="Rhea" id="RHEA:53428"/>
        <dbReference type="Rhea" id="RHEA-COMP:10131"/>
        <dbReference type="Rhea" id="RHEA-COMP:10132"/>
        <dbReference type="Rhea" id="RHEA-COMP:13555"/>
        <dbReference type="Rhea" id="RHEA-COMP:13556"/>
        <dbReference type="ChEBI" id="CHEBI:29950"/>
        <dbReference type="ChEBI" id="CHEBI:82612"/>
        <dbReference type="ChEBI" id="CHEBI:137386"/>
        <dbReference type="ChEBI" id="CHEBI:137387"/>
        <dbReference type="EC" id="2.1.1.63"/>
    </reaction>
</comment>
<dbReference type="PANTHER" id="PTHR10815">
    <property type="entry name" value="METHYLATED-DNA--PROTEIN-CYSTEINE METHYLTRANSFERASE"/>
    <property type="match status" value="1"/>
</dbReference>
<dbReference type="EC" id="2.1.1.63" evidence="9"/>
<dbReference type="InterPro" id="IPR036631">
    <property type="entry name" value="MGMT_N_sf"/>
</dbReference>
<dbReference type="SUPFAM" id="SSF46767">
    <property type="entry name" value="Methylated DNA-protein cysteine methyltransferase, C-terminal domain"/>
    <property type="match status" value="1"/>
</dbReference>
<dbReference type="InterPro" id="IPR036388">
    <property type="entry name" value="WH-like_DNA-bd_sf"/>
</dbReference>
<dbReference type="GO" id="GO:0032259">
    <property type="term" value="P:methylation"/>
    <property type="evidence" value="ECO:0007669"/>
    <property type="project" value="UniProtKB-KW"/>
</dbReference>
<dbReference type="GO" id="GO:0005737">
    <property type="term" value="C:cytoplasm"/>
    <property type="evidence" value="ECO:0007669"/>
    <property type="project" value="UniProtKB-SubCell"/>
</dbReference>
<comment type="miscellaneous">
    <text evidence="9">This enzyme catalyzes only one turnover and therefore is not strictly catalytic. According to one definition, an enzyme is a biocatalyst that acts repeatedly and over many reaction cycles.</text>
</comment>
<dbReference type="InterPro" id="IPR023546">
    <property type="entry name" value="MGMT"/>
</dbReference>
<feature type="active site" description="Nucleophile; methyl group acceptor" evidence="9">
    <location>
        <position position="129"/>
    </location>
</feature>
<keyword evidence="5 9" id="KW-0808">Transferase</keyword>
<comment type="subcellular location">
    <subcellularLocation>
        <location evidence="9">Cytoplasm</location>
    </subcellularLocation>
</comment>
<dbReference type="RefSeq" id="WP_072429388.1">
    <property type="nucleotide sequence ID" value="NZ_FPKR01000011.1"/>
</dbReference>
<feature type="domain" description="Methylated-DNA-[protein]-cysteine S-methyltransferase DNA binding" evidence="10">
    <location>
        <begin position="78"/>
        <end position="157"/>
    </location>
</feature>
<dbReference type="EMBL" id="FPKR01000011">
    <property type="protein sequence ID" value="SFZ78284.1"/>
    <property type="molecule type" value="Genomic_DNA"/>
</dbReference>
<keyword evidence="12" id="KW-1185">Reference proteome</keyword>
<evidence type="ECO:0000313" key="11">
    <source>
        <dbReference type="EMBL" id="SFZ78284.1"/>
    </source>
</evidence>
<keyword evidence="7 9" id="KW-0234">DNA repair</keyword>
<evidence type="ECO:0000256" key="3">
    <source>
        <dbReference type="ARBA" id="ARBA00022490"/>
    </source>
</evidence>
<dbReference type="SUPFAM" id="SSF53155">
    <property type="entry name" value="Methylated DNA-protein cysteine methyltransferase domain"/>
    <property type="match status" value="1"/>
</dbReference>
<dbReference type="HAMAP" id="MF_00772">
    <property type="entry name" value="OGT"/>
    <property type="match status" value="1"/>
</dbReference>
<keyword evidence="3 9" id="KW-0963">Cytoplasm</keyword>
<dbReference type="Gene3D" id="3.30.160.70">
    <property type="entry name" value="Methylated DNA-protein cysteine methyltransferase domain"/>
    <property type="match status" value="1"/>
</dbReference>
<dbReference type="FunFam" id="1.10.10.10:FF:000214">
    <property type="entry name" value="Methylated-DNA--protein-cysteine methyltransferase"/>
    <property type="match status" value="1"/>
</dbReference>
<dbReference type="Pfam" id="PF01035">
    <property type="entry name" value="DNA_binding_1"/>
    <property type="match status" value="1"/>
</dbReference>
<accession>A0A1K2HNA7</accession>
<keyword evidence="4 9" id="KW-0489">Methyltransferase</keyword>
<comment type="catalytic activity">
    <reaction evidence="8 9">
        <text>a 6-O-methyl-2'-deoxyguanosine in DNA + L-cysteinyl-[protein] = S-methyl-L-cysteinyl-[protein] + a 2'-deoxyguanosine in DNA</text>
        <dbReference type="Rhea" id="RHEA:24000"/>
        <dbReference type="Rhea" id="RHEA-COMP:10131"/>
        <dbReference type="Rhea" id="RHEA-COMP:10132"/>
        <dbReference type="Rhea" id="RHEA-COMP:11367"/>
        <dbReference type="Rhea" id="RHEA-COMP:11368"/>
        <dbReference type="ChEBI" id="CHEBI:29950"/>
        <dbReference type="ChEBI" id="CHEBI:82612"/>
        <dbReference type="ChEBI" id="CHEBI:85445"/>
        <dbReference type="ChEBI" id="CHEBI:85448"/>
        <dbReference type="EC" id="2.1.1.63"/>
    </reaction>
</comment>
<dbReference type="GO" id="GO:0006307">
    <property type="term" value="P:DNA alkylation repair"/>
    <property type="evidence" value="ECO:0007669"/>
    <property type="project" value="UniProtKB-UniRule"/>
</dbReference>
<dbReference type="PANTHER" id="PTHR10815:SF5">
    <property type="entry name" value="METHYLATED-DNA--PROTEIN-CYSTEINE METHYLTRANSFERASE"/>
    <property type="match status" value="1"/>
</dbReference>
<name>A0A1K2HNA7_9NEIS</name>
<dbReference type="AlphaFoldDB" id="A0A1K2HNA7"/>
<comment type="similarity">
    <text evidence="2 9">Belongs to the MGMT family.</text>
</comment>
<evidence type="ECO:0000256" key="1">
    <source>
        <dbReference type="ARBA" id="ARBA00001286"/>
    </source>
</evidence>
<dbReference type="CDD" id="cd06445">
    <property type="entry name" value="ATase"/>
    <property type="match status" value="1"/>
</dbReference>
<evidence type="ECO:0000256" key="2">
    <source>
        <dbReference type="ARBA" id="ARBA00008711"/>
    </source>
</evidence>
<evidence type="ECO:0000256" key="7">
    <source>
        <dbReference type="ARBA" id="ARBA00023204"/>
    </source>
</evidence>
<evidence type="ECO:0000256" key="9">
    <source>
        <dbReference type="HAMAP-Rule" id="MF_00772"/>
    </source>
</evidence>
<dbReference type="OrthoDB" id="9802228at2"/>
<evidence type="ECO:0000256" key="8">
    <source>
        <dbReference type="ARBA" id="ARBA00049348"/>
    </source>
</evidence>
<evidence type="ECO:0000313" key="12">
    <source>
        <dbReference type="Proteomes" id="UP000186513"/>
    </source>
</evidence>
<evidence type="ECO:0000259" key="10">
    <source>
        <dbReference type="Pfam" id="PF01035"/>
    </source>
</evidence>
<dbReference type="STRING" id="1121279.SAMN02745887_02900"/>
<dbReference type="InterPro" id="IPR014048">
    <property type="entry name" value="MethylDNA_cys_MeTrfase_DNA-bd"/>
</dbReference>
<evidence type="ECO:0000256" key="6">
    <source>
        <dbReference type="ARBA" id="ARBA00022763"/>
    </source>
</evidence>
<organism evidence="11 12">
    <name type="scientific">Chitinimonas taiwanensis DSM 18899</name>
    <dbReference type="NCBI Taxonomy" id="1121279"/>
    <lineage>
        <taxon>Bacteria</taxon>
        <taxon>Pseudomonadati</taxon>
        <taxon>Pseudomonadota</taxon>
        <taxon>Betaproteobacteria</taxon>
        <taxon>Neisseriales</taxon>
        <taxon>Chitinibacteraceae</taxon>
        <taxon>Chitinimonas</taxon>
    </lineage>
</organism>